<comment type="caution">
    <text evidence="1">The sequence shown here is derived from an EMBL/GenBank/DDBJ whole genome shotgun (WGS) entry which is preliminary data.</text>
</comment>
<dbReference type="EMBL" id="JOKN01000007">
    <property type="protein sequence ID" value="KEQ56885.1"/>
    <property type="molecule type" value="Genomic_DNA"/>
</dbReference>
<gene>
    <name evidence="1" type="ORF">AAA799N04_00555</name>
</gene>
<dbReference type="Proteomes" id="UP000028059">
    <property type="component" value="Unassembled WGS sequence"/>
</dbReference>
<keyword evidence="2" id="KW-1185">Reference proteome</keyword>
<accession>A0A081RNW2</accession>
<evidence type="ECO:0000313" key="1">
    <source>
        <dbReference type="EMBL" id="KEQ56885.1"/>
    </source>
</evidence>
<organism evidence="1 2">
    <name type="scientific">Marine Group I thaumarchaeote SCGC AAA799-N04</name>
    <dbReference type="NCBI Taxonomy" id="1502293"/>
    <lineage>
        <taxon>Archaea</taxon>
        <taxon>Nitrososphaerota</taxon>
        <taxon>Marine Group I</taxon>
    </lineage>
</organism>
<reference evidence="1 2" key="1">
    <citation type="submission" date="2014-06" db="EMBL/GenBank/DDBJ databases">
        <authorList>
            <person name="Ngugi D.K."/>
            <person name="Blom J."/>
            <person name="Alam I."/>
            <person name="Rashid M."/>
            <person name="Ba Alawi W."/>
            <person name="Zhang G."/>
            <person name="Hikmawan T."/>
            <person name="Guan Y."/>
            <person name="Antunes A."/>
            <person name="Siam R."/>
            <person name="ElDorry H."/>
            <person name="Bajic V."/>
            <person name="Stingl U."/>
        </authorList>
    </citation>
    <scope>NUCLEOTIDE SEQUENCE [LARGE SCALE GENOMIC DNA]</scope>
    <source>
        <strain evidence="1">SCGC AAA799-N04</strain>
    </source>
</reference>
<name>A0A081RNW2_9ARCH</name>
<proteinExistence type="predicted"/>
<dbReference type="AlphaFoldDB" id="A0A081RNW2"/>
<protein>
    <submittedName>
        <fullName evidence="1">Uncharacterized protein</fullName>
    </submittedName>
</protein>
<sequence>MKNRYKILLIILIILASWYVLTAPIYPQERPCDVGFEDTIAGYCIPRIFMINYPSDIMDWL</sequence>
<evidence type="ECO:0000313" key="2">
    <source>
        <dbReference type="Proteomes" id="UP000028059"/>
    </source>
</evidence>